<dbReference type="AlphaFoldDB" id="A0A0B5AMW9"/>
<sequence>MDKKRKETIVQEINYWKQNKLLPDAYCDFLMNLYTSGEGEFDTIEKQQKNSGKNLVISGVSLAAGLFTVIALIFGELALATQALISILVSAGIMIVSFNPSTSPLVKILSRILAAFIVLLFSVDIWRTYFSDQIHVLYLIIGVQCILWAIAGFYSKQQYFTISGVIGTIVLLFLYL</sequence>
<evidence type="ECO:0000313" key="3">
    <source>
        <dbReference type="Proteomes" id="UP000031449"/>
    </source>
</evidence>
<feature type="transmembrane region" description="Helical" evidence="1">
    <location>
        <begin position="159"/>
        <end position="175"/>
    </location>
</feature>
<keyword evidence="1" id="KW-1133">Transmembrane helix</keyword>
<evidence type="ECO:0000256" key="1">
    <source>
        <dbReference type="SAM" id="Phobius"/>
    </source>
</evidence>
<dbReference type="OrthoDB" id="2380880at2"/>
<feature type="transmembrane region" description="Helical" evidence="1">
    <location>
        <begin position="136"/>
        <end position="154"/>
    </location>
</feature>
<gene>
    <name evidence="2" type="ORF">JMA_21690</name>
</gene>
<name>A0A0B5AMW9_9BACL</name>
<organism evidence="2 3">
    <name type="scientific">Jeotgalibacillus malaysiensis</name>
    <dbReference type="NCBI Taxonomy" id="1508404"/>
    <lineage>
        <taxon>Bacteria</taxon>
        <taxon>Bacillati</taxon>
        <taxon>Bacillota</taxon>
        <taxon>Bacilli</taxon>
        <taxon>Bacillales</taxon>
        <taxon>Caryophanaceae</taxon>
        <taxon>Jeotgalibacillus</taxon>
    </lineage>
</organism>
<dbReference type="KEGG" id="jeo:JMA_21690"/>
<keyword evidence="3" id="KW-1185">Reference proteome</keyword>
<dbReference type="STRING" id="1508404.JMA_21690"/>
<keyword evidence="1" id="KW-0472">Membrane</keyword>
<protein>
    <recommendedName>
        <fullName evidence="4">DUF2157 domain-containing protein</fullName>
    </recommendedName>
</protein>
<dbReference type="HOGENOM" id="CLU_1522251_0_0_9"/>
<feature type="transmembrane region" description="Helical" evidence="1">
    <location>
        <begin position="80"/>
        <end position="100"/>
    </location>
</feature>
<dbReference type="EMBL" id="CP009416">
    <property type="protein sequence ID" value="AJD91486.1"/>
    <property type="molecule type" value="Genomic_DNA"/>
</dbReference>
<feature type="transmembrane region" description="Helical" evidence="1">
    <location>
        <begin position="112"/>
        <end position="130"/>
    </location>
</feature>
<evidence type="ECO:0000313" key="2">
    <source>
        <dbReference type="EMBL" id="AJD91486.1"/>
    </source>
</evidence>
<dbReference type="Proteomes" id="UP000031449">
    <property type="component" value="Chromosome"/>
</dbReference>
<keyword evidence="1" id="KW-0812">Transmembrane</keyword>
<proteinExistence type="predicted"/>
<feature type="transmembrane region" description="Helical" evidence="1">
    <location>
        <begin position="55"/>
        <end position="74"/>
    </location>
</feature>
<reference evidence="2 3" key="1">
    <citation type="submission" date="2014-08" db="EMBL/GenBank/DDBJ databases">
        <title>Complete genome of a marine bacteria Jeotgalibacillus malaysiensis.</title>
        <authorList>
            <person name="Yaakop A.S."/>
            <person name="Chan K.-G."/>
            <person name="Goh K.M."/>
        </authorList>
    </citation>
    <scope>NUCLEOTIDE SEQUENCE [LARGE SCALE GENOMIC DNA]</scope>
    <source>
        <strain evidence="2 3">D5</strain>
    </source>
</reference>
<dbReference type="BioCyc" id="JESP1508404:G14D9-11424-MONOMER"/>
<accession>A0A0B5AMW9</accession>
<evidence type="ECO:0008006" key="4">
    <source>
        <dbReference type="Google" id="ProtNLM"/>
    </source>
</evidence>